<dbReference type="GO" id="GO:0008270">
    <property type="term" value="F:zinc ion binding"/>
    <property type="evidence" value="ECO:0007669"/>
    <property type="project" value="InterPro"/>
</dbReference>
<dbReference type="OrthoDB" id="2432520at2759"/>
<gene>
    <name evidence="1" type="ORF">MUCCIDRAFT_85022</name>
</gene>
<keyword evidence="2" id="KW-1185">Reference proteome</keyword>
<dbReference type="EMBL" id="AMYB01000006">
    <property type="protein sequence ID" value="OAD00843.1"/>
    <property type="molecule type" value="Genomic_DNA"/>
</dbReference>
<dbReference type="AlphaFoldDB" id="A0A168J7F3"/>
<evidence type="ECO:0000313" key="1">
    <source>
        <dbReference type="EMBL" id="OAD00843.1"/>
    </source>
</evidence>
<protein>
    <recommendedName>
        <fullName evidence="3">CCHC-type zinc finger transcription factor</fullName>
    </recommendedName>
</protein>
<organism evidence="1 2">
    <name type="scientific">Mucor lusitanicus CBS 277.49</name>
    <dbReference type="NCBI Taxonomy" id="747725"/>
    <lineage>
        <taxon>Eukaryota</taxon>
        <taxon>Fungi</taxon>
        <taxon>Fungi incertae sedis</taxon>
        <taxon>Mucoromycota</taxon>
        <taxon>Mucoromycotina</taxon>
        <taxon>Mucoromycetes</taxon>
        <taxon>Mucorales</taxon>
        <taxon>Mucorineae</taxon>
        <taxon>Mucoraceae</taxon>
        <taxon>Mucor</taxon>
    </lineage>
</organism>
<sequence>MASPMELGAINECKPLTPEVKEFRKVNNLCMYCGGKIHIALNCPNKKTEKQRSHHVASLASIYVAGRRGTTPSRGTKRPLSSEVHSYPIGRVHYAATSVHKNLLVFPATIFLQRKIH</sequence>
<comment type="caution">
    <text evidence="1">The sequence shown here is derived from an EMBL/GenBank/DDBJ whole genome shotgun (WGS) entry which is preliminary data.</text>
</comment>
<dbReference type="STRING" id="747725.A0A168J7F3"/>
<dbReference type="Proteomes" id="UP000077051">
    <property type="component" value="Unassembled WGS sequence"/>
</dbReference>
<dbReference type="InterPro" id="IPR036875">
    <property type="entry name" value="Znf_CCHC_sf"/>
</dbReference>
<dbReference type="GO" id="GO:0003676">
    <property type="term" value="F:nucleic acid binding"/>
    <property type="evidence" value="ECO:0007669"/>
    <property type="project" value="InterPro"/>
</dbReference>
<dbReference type="VEuPathDB" id="FungiDB:MUCCIDRAFT_85022"/>
<accession>A0A168J7F3</accession>
<name>A0A168J7F3_MUCCL</name>
<evidence type="ECO:0008006" key="3">
    <source>
        <dbReference type="Google" id="ProtNLM"/>
    </source>
</evidence>
<reference evidence="1 2" key="1">
    <citation type="submission" date="2015-06" db="EMBL/GenBank/DDBJ databases">
        <title>Expansion of signal transduction pathways in fungi by whole-genome duplication.</title>
        <authorList>
            <consortium name="DOE Joint Genome Institute"/>
            <person name="Corrochano L.M."/>
            <person name="Kuo A."/>
            <person name="Marcet-Houben M."/>
            <person name="Polaino S."/>
            <person name="Salamov A."/>
            <person name="Villalobos J.M."/>
            <person name="Alvarez M.I."/>
            <person name="Avalos J."/>
            <person name="Benito E.P."/>
            <person name="Benoit I."/>
            <person name="Burger G."/>
            <person name="Camino L.P."/>
            <person name="Canovas D."/>
            <person name="Cerda-Olmedo E."/>
            <person name="Cheng J.-F."/>
            <person name="Dominguez A."/>
            <person name="Elias M."/>
            <person name="Eslava A.P."/>
            <person name="Glaser F."/>
            <person name="Grimwood J."/>
            <person name="Gutierrez G."/>
            <person name="Heitman J."/>
            <person name="Henrissat B."/>
            <person name="Iturriaga E.A."/>
            <person name="Lang B.F."/>
            <person name="Lavin J.L."/>
            <person name="Lee S."/>
            <person name="Li W."/>
            <person name="Lindquist E."/>
            <person name="Lopez-Garcia S."/>
            <person name="Luque E.M."/>
            <person name="Marcos A.T."/>
            <person name="Martin J."/>
            <person name="Mccluskey K."/>
            <person name="Medina H.R."/>
            <person name="Miralles-Duran A."/>
            <person name="Miyazaki A."/>
            <person name="Munoz-Torres E."/>
            <person name="Oguiza J.A."/>
            <person name="Ohm R."/>
            <person name="Olmedo M."/>
            <person name="Orejas M."/>
            <person name="Ortiz-Castellanos L."/>
            <person name="Pisabarro A.G."/>
            <person name="Rodriguez-Romero J."/>
            <person name="Ruiz-Herrera J."/>
            <person name="Ruiz-Vazquez R."/>
            <person name="Sanz C."/>
            <person name="Schackwitz W."/>
            <person name="Schmutz J."/>
            <person name="Shahriari M."/>
            <person name="Shelest E."/>
            <person name="Silva-Franco F."/>
            <person name="Soanes D."/>
            <person name="Syed K."/>
            <person name="Tagua V.G."/>
            <person name="Talbot N.J."/>
            <person name="Thon M."/>
            <person name="De Vries R.P."/>
            <person name="Wiebenga A."/>
            <person name="Yadav J.S."/>
            <person name="Braun E.L."/>
            <person name="Baker S."/>
            <person name="Garre V."/>
            <person name="Horwitz B."/>
            <person name="Torres-Martinez S."/>
            <person name="Idnurm A."/>
            <person name="Herrera-Estrella A."/>
            <person name="Gabaldon T."/>
            <person name="Grigoriev I.V."/>
        </authorList>
    </citation>
    <scope>NUCLEOTIDE SEQUENCE [LARGE SCALE GENOMIC DNA]</scope>
    <source>
        <strain evidence="1 2">CBS 277.49</strain>
    </source>
</reference>
<proteinExistence type="predicted"/>
<dbReference type="SUPFAM" id="SSF57756">
    <property type="entry name" value="Retrovirus zinc finger-like domains"/>
    <property type="match status" value="1"/>
</dbReference>
<evidence type="ECO:0000313" key="2">
    <source>
        <dbReference type="Proteomes" id="UP000077051"/>
    </source>
</evidence>